<keyword evidence="2" id="KW-1185">Reference proteome</keyword>
<evidence type="ECO:0000313" key="1">
    <source>
        <dbReference type="EMBL" id="QEN07156.1"/>
    </source>
</evidence>
<evidence type="ECO:0008006" key="3">
    <source>
        <dbReference type="Google" id="ProtNLM"/>
    </source>
</evidence>
<gene>
    <name evidence="1" type="ORF">EXM22_03820</name>
</gene>
<dbReference type="RefSeq" id="WP_149485238.1">
    <property type="nucleotide sequence ID" value="NZ_CP036150.1"/>
</dbReference>
<dbReference type="AlphaFoldDB" id="A0A5C1QKU9"/>
<dbReference type="EMBL" id="CP036150">
    <property type="protein sequence ID" value="QEN07156.1"/>
    <property type="molecule type" value="Genomic_DNA"/>
</dbReference>
<protein>
    <recommendedName>
        <fullName evidence="3">J domain-containing protein</fullName>
    </recommendedName>
</protein>
<proteinExistence type="predicted"/>
<evidence type="ECO:0000313" key="2">
    <source>
        <dbReference type="Proteomes" id="UP000324209"/>
    </source>
</evidence>
<dbReference type="KEGG" id="ock:EXM22_03820"/>
<accession>A0A5C1QKU9</accession>
<dbReference type="Gene3D" id="1.10.287.110">
    <property type="entry name" value="DnaJ domain"/>
    <property type="match status" value="1"/>
</dbReference>
<dbReference type="SUPFAM" id="SSF46565">
    <property type="entry name" value="Chaperone J-domain"/>
    <property type="match status" value="1"/>
</dbReference>
<dbReference type="OrthoDB" id="9779889at2"/>
<name>A0A5C1QKU9_9SPIO</name>
<organism evidence="1 2">
    <name type="scientific">Oceanispirochaeta crateris</name>
    <dbReference type="NCBI Taxonomy" id="2518645"/>
    <lineage>
        <taxon>Bacteria</taxon>
        <taxon>Pseudomonadati</taxon>
        <taxon>Spirochaetota</taxon>
        <taxon>Spirochaetia</taxon>
        <taxon>Spirochaetales</taxon>
        <taxon>Spirochaetaceae</taxon>
        <taxon>Oceanispirochaeta</taxon>
    </lineage>
</organism>
<dbReference type="Proteomes" id="UP000324209">
    <property type="component" value="Chromosome"/>
</dbReference>
<sequence length="104" mass="12186">MNTFDYLNSTMDPWKVLGLSRDADNTEIEKAWQHLSGSRHKDDKINQAYRMIASEEARAQWKLLYPGRQETLEGILENMPLRPQYTGPGLWYQSLKDVIEKEEV</sequence>
<reference evidence="1 2" key="1">
    <citation type="submission" date="2019-02" db="EMBL/GenBank/DDBJ databases">
        <title>Complete Genome Sequence and Methylome Analysis of free living Spirochaetas.</title>
        <authorList>
            <person name="Fomenkov A."/>
            <person name="Dubinina G."/>
            <person name="Leshcheva N."/>
            <person name="Mikheeva N."/>
            <person name="Grabovich M."/>
            <person name="Vincze T."/>
            <person name="Roberts R.J."/>
        </authorList>
    </citation>
    <scope>NUCLEOTIDE SEQUENCE [LARGE SCALE GENOMIC DNA]</scope>
    <source>
        <strain evidence="1 2">K2</strain>
    </source>
</reference>
<dbReference type="InterPro" id="IPR036869">
    <property type="entry name" value="J_dom_sf"/>
</dbReference>